<dbReference type="Proteomes" id="UP000663879">
    <property type="component" value="Unassembled WGS sequence"/>
</dbReference>
<evidence type="ECO:0000313" key="2">
    <source>
        <dbReference type="Proteomes" id="UP000663879"/>
    </source>
</evidence>
<reference evidence="1" key="1">
    <citation type="submission" date="2021-02" db="EMBL/GenBank/DDBJ databases">
        <authorList>
            <person name="Nowell W R."/>
        </authorList>
    </citation>
    <scope>NUCLEOTIDE SEQUENCE</scope>
    <source>
        <strain evidence="1">Ploen Becks lab</strain>
    </source>
</reference>
<organism evidence="1 2">
    <name type="scientific">Brachionus calyciflorus</name>
    <dbReference type="NCBI Taxonomy" id="104777"/>
    <lineage>
        <taxon>Eukaryota</taxon>
        <taxon>Metazoa</taxon>
        <taxon>Spiralia</taxon>
        <taxon>Gnathifera</taxon>
        <taxon>Rotifera</taxon>
        <taxon>Eurotatoria</taxon>
        <taxon>Monogononta</taxon>
        <taxon>Pseudotrocha</taxon>
        <taxon>Ploima</taxon>
        <taxon>Brachionidae</taxon>
        <taxon>Brachionus</taxon>
    </lineage>
</organism>
<feature type="non-terminal residue" evidence="1">
    <location>
        <position position="46"/>
    </location>
</feature>
<gene>
    <name evidence="1" type="ORF">OXX778_LOCUS21717</name>
</gene>
<name>A0A814Q1A0_9BILA</name>
<accession>A0A814Q1A0</accession>
<evidence type="ECO:0000313" key="1">
    <source>
        <dbReference type="EMBL" id="CAF1113286.1"/>
    </source>
</evidence>
<sequence>MCCTSSTSSMCVDATTDFLENFRLHIPHWGGLIQYRDLTNVTLTNT</sequence>
<dbReference type="AlphaFoldDB" id="A0A814Q1A0"/>
<keyword evidence="2" id="KW-1185">Reference proteome</keyword>
<proteinExistence type="predicted"/>
<protein>
    <submittedName>
        <fullName evidence="1">Uncharacterized protein</fullName>
    </submittedName>
</protein>
<dbReference type="EMBL" id="CAJNOC010008289">
    <property type="protein sequence ID" value="CAF1113286.1"/>
    <property type="molecule type" value="Genomic_DNA"/>
</dbReference>
<comment type="caution">
    <text evidence="1">The sequence shown here is derived from an EMBL/GenBank/DDBJ whole genome shotgun (WGS) entry which is preliminary data.</text>
</comment>